<dbReference type="PROSITE" id="PS51257">
    <property type="entry name" value="PROKAR_LIPOPROTEIN"/>
    <property type="match status" value="1"/>
</dbReference>
<keyword evidence="1" id="KW-1133">Transmembrane helix</keyword>
<proteinExistence type="predicted"/>
<keyword evidence="3" id="KW-1185">Reference proteome</keyword>
<dbReference type="EMBL" id="JAVIJP010000053">
    <property type="protein sequence ID" value="KAL3624707.1"/>
    <property type="molecule type" value="Genomic_DNA"/>
</dbReference>
<sequence>MVPKSQWLLMLIITFSFFMSSCNYLRVNAEENWKPILNRKSAKVVEYGKVAVETLHHLAGHKELEFTQVRQGGTRQEGNRLYIWIDVI</sequence>
<gene>
    <name evidence="2" type="ORF">CASFOL_031375</name>
</gene>
<dbReference type="AlphaFoldDB" id="A0ABD3C7F8"/>
<reference evidence="3" key="1">
    <citation type="journal article" date="2024" name="IScience">
        <title>Strigolactones Initiate the Formation of Haustorium-like Structures in Castilleja.</title>
        <authorList>
            <person name="Buerger M."/>
            <person name="Peterson D."/>
            <person name="Chory J."/>
        </authorList>
    </citation>
    <scope>NUCLEOTIDE SEQUENCE [LARGE SCALE GENOMIC DNA]</scope>
</reference>
<name>A0ABD3C7F8_9LAMI</name>
<accession>A0ABD3C7F8</accession>
<feature type="transmembrane region" description="Helical" evidence="1">
    <location>
        <begin position="6"/>
        <end position="25"/>
    </location>
</feature>
<keyword evidence="1" id="KW-0812">Transmembrane</keyword>
<evidence type="ECO:0000256" key="1">
    <source>
        <dbReference type="SAM" id="Phobius"/>
    </source>
</evidence>
<keyword evidence="1" id="KW-0472">Membrane</keyword>
<evidence type="ECO:0000313" key="3">
    <source>
        <dbReference type="Proteomes" id="UP001632038"/>
    </source>
</evidence>
<organism evidence="2 3">
    <name type="scientific">Castilleja foliolosa</name>
    <dbReference type="NCBI Taxonomy" id="1961234"/>
    <lineage>
        <taxon>Eukaryota</taxon>
        <taxon>Viridiplantae</taxon>
        <taxon>Streptophyta</taxon>
        <taxon>Embryophyta</taxon>
        <taxon>Tracheophyta</taxon>
        <taxon>Spermatophyta</taxon>
        <taxon>Magnoliopsida</taxon>
        <taxon>eudicotyledons</taxon>
        <taxon>Gunneridae</taxon>
        <taxon>Pentapetalae</taxon>
        <taxon>asterids</taxon>
        <taxon>lamiids</taxon>
        <taxon>Lamiales</taxon>
        <taxon>Orobanchaceae</taxon>
        <taxon>Pedicularideae</taxon>
        <taxon>Castillejinae</taxon>
        <taxon>Castilleja</taxon>
    </lineage>
</organism>
<evidence type="ECO:0000313" key="2">
    <source>
        <dbReference type="EMBL" id="KAL3624707.1"/>
    </source>
</evidence>
<dbReference type="Proteomes" id="UP001632038">
    <property type="component" value="Unassembled WGS sequence"/>
</dbReference>
<protein>
    <submittedName>
        <fullName evidence="2">Uncharacterized protein</fullName>
    </submittedName>
</protein>
<comment type="caution">
    <text evidence="2">The sequence shown here is derived from an EMBL/GenBank/DDBJ whole genome shotgun (WGS) entry which is preliminary data.</text>
</comment>